<dbReference type="InterPro" id="IPR036388">
    <property type="entry name" value="WH-like_DNA-bd_sf"/>
</dbReference>
<keyword evidence="7" id="KW-1185">Reference proteome</keyword>
<comment type="caution">
    <text evidence="6">The sequence shown here is derived from an EMBL/GenBank/DDBJ whole genome shotgun (WGS) entry which is preliminary data.</text>
</comment>
<dbReference type="SUPFAM" id="SSF53850">
    <property type="entry name" value="Periplasmic binding protein-like II"/>
    <property type="match status" value="1"/>
</dbReference>
<dbReference type="PROSITE" id="PS50931">
    <property type="entry name" value="HTH_LYSR"/>
    <property type="match status" value="1"/>
</dbReference>
<organism evidence="6 7">
    <name type="scientific">Parasphingorhabdus flavimaris</name>
    <dbReference type="NCBI Taxonomy" id="266812"/>
    <lineage>
        <taxon>Bacteria</taxon>
        <taxon>Pseudomonadati</taxon>
        <taxon>Pseudomonadota</taxon>
        <taxon>Alphaproteobacteria</taxon>
        <taxon>Sphingomonadales</taxon>
        <taxon>Sphingomonadaceae</taxon>
        <taxon>Parasphingorhabdus</taxon>
    </lineage>
</organism>
<dbReference type="PANTHER" id="PTHR30537:SF20">
    <property type="entry name" value="TRANSCRIPTIONAL REGULATORY PROTEIN"/>
    <property type="match status" value="1"/>
</dbReference>
<dbReference type="Gene3D" id="3.40.190.10">
    <property type="entry name" value="Periplasmic binding protein-like II"/>
    <property type="match status" value="2"/>
</dbReference>
<comment type="similarity">
    <text evidence="1">Belongs to the LysR transcriptional regulatory family.</text>
</comment>
<dbReference type="Gene3D" id="1.10.10.10">
    <property type="entry name" value="Winged helix-like DNA-binding domain superfamily/Winged helix DNA-binding domain"/>
    <property type="match status" value="1"/>
</dbReference>
<keyword evidence="2" id="KW-0805">Transcription regulation</keyword>
<dbReference type="SUPFAM" id="SSF46785">
    <property type="entry name" value="Winged helix' DNA-binding domain"/>
    <property type="match status" value="1"/>
</dbReference>
<sequence>MQINSQELLTFVTVVDCGQVGLAAQMLGQNPSSISRTLAMLEEKLGVTLLARTTRRQQLTEEGIFFLDKARLVLSEMKSAEDILRDRDRTPSGRLRVDGASPFMLHCVVPHIPLFCQKYPRIELELTSSEGNIDLIEQRTDVALRIGTLKDSALHARPLGVSQLRLLASPEYLSRRNAPQTVEELGRHDLIGFTRPESLNIWPLKTPNGATSKVDPKTRASSGETIRQLALHGQGIACLADFMTHEDQRQGRLIPVLAEHTIPDWQEISAVFYRQTELASRIRVFIDFIVENAVQSGGLIRRMP</sequence>
<evidence type="ECO:0000256" key="4">
    <source>
        <dbReference type="ARBA" id="ARBA00023163"/>
    </source>
</evidence>
<keyword evidence="4" id="KW-0804">Transcription</keyword>
<dbReference type="PANTHER" id="PTHR30537">
    <property type="entry name" value="HTH-TYPE TRANSCRIPTIONAL REGULATOR"/>
    <property type="match status" value="1"/>
</dbReference>
<gene>
    <name evidence="6" type="ORF">HUO14_11650</name>
</gene>
<dbReference type="RefSeq" id="WP_176279990.1">
    <property type="nucleotide sequence ID" value="NZ_JABWMH010000003.1"/>
</dbReference>
<feature type="domain" description="HTH lysR-type" evidence="5">
    <location>
        <begin position="3"/>
        <end position="60"/>
    </location>
</feature>
<evidence type="ECO:0000256" key="1">
    <source>
        <dbReference type="ARBA" id="ARBA00009437"/>
    </source>
</evidence>
<dbReference type="Pfam" id="PF03466">
    <property type="entry name" value="LysR_substrate"/>
    <property type="match status" value="1"/>
</dbReference>
<reference evidence="6 7" key="1">
    <citation type="submission" date="2020-06" db="EMBL/GenBank/DDBJ databases">
        <authorList>
            <person name="Kim S.-J."/>
            <person name="Park S.-J."/>
        </authorList>
    </citation>
    <scope>NUCLEOTIDE SEQUENCE [LARGE SCALE GENOMIC DNA]</scope>
    <source>
        <strain evidence="6 7">SW-151</strain>
    </source>
</reference>
<name>A0ABX2N4G8_9SPHN</name>
<accession>A0ABX2N4G8</accession>
<protein>
    <submittedName>
        <fullName evidence="6">LysR family transcriptional regulator</fullName>
    </submittedName>
</protein>
<evidence type="ECO:0000256" key="2">
    <source>
        <dbReference type="ARBA" id="ARBA00023015"/>
    </source>
</evidence>
<proteinExistence type="inferred from homology"/>
<evidence type="ECO:0000313" key="6">
    <source>
        <dbReference type="EMBL" id="NVD28557.1"/>
    </source>
</evidence>
<dbReference type="InterPro" id="IPR000847">
    <property type="entry name" value="LysR_HTH_N"/>
</dbReference>
<dbReference type="Pfam" id="PF00126">
    <property type="entry name" value="HTH_1"/>
    <property type="match status" value="1"/>
</dbReference>
<dbReference type="InterPro" id="IPR036390">
    <property type="entry name" value="WH_DNA-bd_sf"/>
</dbReference>
<dbReference type="EMBL" id="JABWMH010000003">
    <property type="protein sequence ID" value="NVD28557.1"/>
    <property type="molecule type" value="Genomic_DNA"/>
</dbReference>
<dbReference type="InterPro" id="IPR058163">
    <property type="entry name" value="LysR-type_TF_proteobact-type"/>
</dbReference>
<keyword evidence="3" id="KW-0238">DNA-binding</keyword>
<evidence type="ECO:0000313" key="7">
    <source>
        <dbReference type="Proteomes" id="UP000652427"/>
    </source>
</evidence>
<dbReference type="Proteomes" id="UP000652427">
    <property type="component" value="Unassembled WGS sequence"/>
</dbReference>
<evidence type="ECO:0000256" key="3">
    <source>
        <dbReference type="ARBA" id="ARBA00023125"/>
    </source>
</evidence>
<evidence type="ECO:0000259" key="5">
    <source>
        <dbReference type="PROSITE" id="PS50931"/>
    </source>
</evidence>
<dbReference type="InterPro" id="IPR005119">
    <property type="entry name" value="LysR_subst-bd"/>
</dbReference>